<dbReference type="HOGENOM" id="CLU_059158_0_0_9"/>
<comment type="subcellular location">
    <subcellularLocation>
        <location evidence="1">Cell membrane</location>
    </subcellularLocation>
</comment>
<feature type="transmembrane region" description="Helical" evidence="3">
    <location>
        <begin position="61"/>
        <end position="78"/>
    </location>
</feature>
<evidence type="ECO:0000256" key="3">
    <source>
        <dbReference type="SAM" id="Phobius"/>
    </source>
</evidence>
<dbReference type="PATRIC" id="fig|665952.3.peg.2304"/>
<dbReference type="Pfam" id="PF03419">
    <property type="entry name" value="Peptidase_U4"/>
    <property type="match status" value="1"/>
</dbReference>
<dbReference type="PIRSF" id="PIRSF018571">
    <property type="entry name" value="SpoIIGA"/>
    <property type="match status" value="1"/>
</dbReference>
<evidence type="ECO:0000313" key="5">
    <source>
        <dbReference type="Proteomes" id="UP000011747"/>
    </source>
</evidence>
<accession>G9QMI3</accession>
<name>G9QMI3_9BACI</name>
<dbReference type="MEROPS" id="A36.001"/>
<dbReference type="GO" id="GO:0006508">
    <property type="term" value="P:proteolysis"/>
    <property type="evidence" value="ECO:0007669"/>
    <property type="project" value="UniProtKB-KW"/>
</dbReference>
<proteinExistence type="inferred from homology"/>
<organism evidence="4 5">
    <name type="scientific">Bacillus smithii 7_3_47FAA</name>
    <dbReference type="NCBI Taxonomy" id="665952"/>
    <lineage>
        <taxon>Bacteria</taxon>
        <taxon>Bacillati</taxon>
        <taxon>Bacillota</taxon>
        <taxon>Bacilli</taxon>
        <taxon>Bacillales</taxon>
        <taxon>Bacillaceae</taxon>
        <taxon>Bacillus</taxon>
    </lineage>
</organism>
<feature type="transmembrane region" description="Helical" evidence="3">
    <location>
        <begin position="6"/>
        <end position="27"/>
    </location>
</feature>
<keyword evidence="3" id="KW-1133">Transmembrane helix</keyword>
<sequence>MVVYLDVIWLLNLLVDSLLLWMTALFLKRQVSFFRILLGGIIGSCLVLLLATKFAPIAGNPAVKVLFSIWMVLAVFGYKRFRFFLSNLLTLYFATFLLGGILIGIHYFISFDSNLHSATLLANLKGFGDPISWVFVMLTIPVAWYFSKRRLEDFETAKIQYDQLVDVKIHFAGCQLELKGLVDSGNHLFDPLTKTPVMIVSTKGLENTLPREILEIAEEPDKFLNGELELNQKWADRVHFIPAQSVGKTRQLLLAFKSDGVEIQNQPRGTVSKALIHFTVQQLSADQAFACIVHPKLAATAPKESAS</sequence>
<protein>
    <recommendedName>
        <fullName evidence="1">Sporulation sigma-E factor-processing peptidase</fullName>
        <ecNumber evidence="1">3.4.23.-</ecNumber>
    </recommendedName>
    <alternativeName>
        <fullName evidence="1">Membrane-associated aspartic protease</fullName>
    </alternativeName>
    <alternativeName>
        <fullName evidence="1">Stage II sporulation protein GA</fullName>
    </alternativeName>
</protein>
<dbReference type="InterPro" id="IPR005081">
    <property type="entry name" value="SpoIIGA"/>
</dbReference>
<keyword evidence="1 3" id="KW-0472">Membrane</keyword>
<reference evidence="4 5" key="1">
    <citation type="submission" date="2011-09" db="EMBL/GenBank/DDBJ databases">
        <title>The Genome Sequence of Bacillus smithii 7_3_47FAA.</title>
        <authorList>
            <consortium name="The Broad Institute Genome Sequencing Platform"/>
            <person name="Earl A."/>
            <person name="Ward D."/>
            <person name="Feldgarden M."/>
            <person name="Gevers D."/>
            <person name="Daigneault M."/>
            <person name="Strauss J."/>
            <person name="Allen-Vercoe E."/>
            <person name="Young S.K."/>
            <person name="Zeng Q."/>
            <person name="Gargeya S."/>
            <person name="Fitzgerald M."/>
            <person name="Haas B."/>
            <person name="Abouelleil A."/>
            <person name="Alvarado L."/>
            <person name="Arachchi H.M."/>
            <person name="Berlin A."/>
            <person name="Brown A."/>
            <person name="Chapman S.B."/>
            <person name="Chen Z."/>
            <person name="Dunbar C."/>
            <person name="Freedman E."/>
            <person name="Gearin G."/>
            <person name="Goldberg J."/>
            <person name="Griggs A."/>
            <person name="Gujja S."/>
            <person name="Heiman D."/>
            <person name="Howarth C."/>
            <person name="Larson L."/>
            <person name="Lui A."/>
            <person name="MacDonald P.J.P."/>
            <person name="Montmayeur A."/>
            <person name="Murphy C."/>
            <person name="Neiman D."/>
            <person name="Pearson M."/>
            <person name="Priest M."/>
            <person name="Roberts A."/>
            <person name="Saif S."/>
            <person name="Shea T."/>
            <person name="Shenoy N."/>
            <person name="Sisk P."/>
            <person name="Stolte C."/>
            <person name="Sykes S."/>
            <person name="Wortman J."/>
            <person name="Nusbaum C."/>
            <person name="Birren B."/>
        </authorList>
    </citation>
    <scope>NUCLEOTIDE SEQUENCE [LARGE SCALE GENOMIC DNA]</scope>
    <source>
        <strain evidence="4 5">7_3_47FAA</strain>
    </source>
</reference>
<dbReference type="GO" id="GO:0005886">
    <property type="term" value="C:plasma membrane"/>
    <property type="evidence" value="ECO:0007669"/>
    <property type="project" value="UniProtKB-SubCell"/>
</dbReference>
<evidence type="ECO:0000313" key="4">
    <source>
        <dbReference type="EMBL" id="EHL76804.1"/>
    </source>
</evidence>
<keyword evidence="3" id="KW-0812">Transmembrane</keyword>
<dbReference type="EMBL" id="ACWF01000120">
    <property type="protein sequence ID" value="EHL76804.1"/>
    <property type="molecule type" value="Genomic_DNA"/>
</dbReference>
<comment type="similarity">
    <text evidence="1">Belongs to the peptidase U4 family.</text>
</comment>
<evidence type="ECO:0000256" key="2">
    <source>
        <dbReference type="PIRSR" id="PIRSR018571-1"/>
    </source>
</evidence>
<dbReference type="AlphaFoldDB" id="G9QMI3"/>
<dbReference type="GO" id="GO:0030435">
    <property type="term" value="P:sporulation resulting in formation of a cellular spore"/>
    <property type="evidence" value="ECO:0007669"/>
    <property type="project" value="UniProtKB-KW"/>
</dbReference>
<gene>
    <name evidence="4" type="ORF">HMPREF1015_00750</name>
</gene>
<dbReference type="GO" id="GO:0004190">
    <property type="term" value="F:aspartic-type endopeptidase activity"/>
    <property type="evidence" value="ECO:0007669"/>
    <property type="project" value="UniProtKB-KW"/>
</dbReference>
<keyword evidence="1" id="KW-1003">Cell membrane</keyword>
<dbReference type="EC" id="3.4.23.-" evidence="1"/>
<comment type="caution">
    <text evidence="4">The sequence shown here is derived from an EMBL/GenBank/DDBJ whole genome shotgun (WGS) entry which is preliminary data.</text>
</comment>
<feature type="active site" evidence="2">
    <location>
        <position position="183"/>
    </location>
</feature>
<comment type="function">
    <text evidence="1">Probable aspartic protease that is responsible for the proteolytic cleavage of the RNA polymerase sigma E factor (SigE/spoIIGB) to yield the active peptide in the mother cell during sporulation. Responds to a signal from the forespore that is triggered by the extracellular signal protein SpoIIR.</text>
</comment>
<comment type="subunit">
    <text evidence="1">Self-associates. Interacts with SigE. Interacts with SpoIIR.</text>
</comment>
<keyword evidence="5" id="KW-1185">Reference proteome</keyword>
<keyword evidence="1" id="KW-0749">Sporulation</keyword>
<keyword evidence="1" id="KW-0064">Aspartyl protease</keyword>
<keyword evidence="1" id="KW-0645">Protease</keyword>
<dbReference type="NCBIfam" id="TIGR02854">
    <property type="entry name" value="spore_II_GA"/>
    <property type="match status" value="1"/>
</dbReference>
<feature type="transmembrane region" description="Helical" evidence="3">
    <location>
        <begin position="34"/>
        <end position="55"/>
    </location>
</feature>
<dbReference type="Proteomes" id="UP000011747">
    <property type="component" value="Unassembled WGS sequence"/>
</dbReference>
<feature type="transmembrane region" description="Helical" evidence="3">
    <location>
        <begin position="130"/>
        <end position="147"/>
    </location>
</feature>
<evidence type="ECO:0000256" key="1">
    <source>
        <dbReference type="PIRNR" id="PIRNR018571"/>
    </source>
</evidence>
<keyword evidence="1" id="KW-0378">Hydrolase</keyword>
<dbReference type="RefSeq" id="WP_003354489.1">
    <property type="nucleotide sequence ID" value="NZ_JH414757.1"/>
</dbReference>
<feature type="transmembrane region" description="Helical" evidence="3">
    <location>
        <begin position="90"/>
        <end position="110"/>
    </location>
</feature>
<dbReference type="GO" id="GO:0030436">
    <property type="term" value="P:asexual sporulation"/>
    <property type="evidence" value="ECO:0007669"/>
    <property type="project" value="InterPro"/>
</dbReference>